<keyword evidence="1" id="KW-1133">Transmembrane helix</keyword>
<keyword evidence="3" id="KW-1185">Reference proteome</keyword>
<proteinExistence type="predicted"/>
<protein>
    <submittedName>
        <fullName evidence="2">Uncharacterized protein</fullName>
    </submittedName>
</protein>
<evidence type="ECO:0000313" key="3">
    <source>
        <dbReference type="Proteomes" id="UP000282515"/>
    </source>
</evidence>
<keyword evidence="1" id="KW-0472">Membrane</keyword>
<evidence type="ECO:0000313" key="2">
    <source>
        <dbReference type="EMBL" id="RLV55378.1"/>
    </source>
</evidence>
<sequence>MDTHGDRPGHEDDGRITRADRGAEARATFGGMSWGACFFGWLVAIGLAVLLTSIIGAILSAVGSNVNLTQDDAESEAGTIGIATAVVLLVVLAIGHYAGGYVAGRMSRFDGARQGVGVWLIGLIVTLIAIGLGVLFGSQYNILDRVNLPSLPVSGDAIGWGAAITALAILIVTFVAALLGGKVGQRYHRRVDRAVGY</sequence>
<gene>
    <name evidence="2" type="ORF">D9V41_11525</name>
</gene>
<dbReference type="AlphaFoldDB" id="A0A3L8PLA6"/>
<name>A0A3L8PLA6_9ACTN</name>
<evidence type="ECO:0000256" key="1">
    <source>
        <dbReference type="SAM" id="Phobius"/>
    </source>
</evidence>
<organism evidence="2 3">
    <name type="scientific">Aeromicrobium phragmitis</name>
    <dbReference type="NCBI Taxonomy" id="2478914"/>
    <lineage>
        <taxon>Bacteria</taxon>
        <taxon>Bacillati</taxon>
        <taxon>Actinomycetota</taxon>
        <taxon>Actinomycetes</taxon>
        <taxon>Propionibacteriales</taxon>
        <taxon>Nocardioidaceae</taxon>
        <taxon>Aeromicrobium</taxon>
    </lineage>
</organism>
<keyword evidence="1" id="KW-0812">Transmembrane</keyword>
<dbReference type="Proteomes" id="UP000282515">
    <property type="component" value="Unassembled WGS sequence"/>
</dbReference>
<comment type="caution">
    <text evidence="2">The sequence shown here is derived from an EMBL/GenBank/DDBJ whole genome shotgun (WGS) entry which is preliminary data.</text>
</comment>
<feature type="transmembrane region" description="Helical" evidence="1">
    <location>
        <begin position="157"/>
        <end position="180"/>
    </location>
</feature>
<reference evidence="2 3" key="1">
    <citation type="submission" date="2018-10" db="EMBL/GenBank/DDBJ databases">
        <title>Aeromicrobium sp. 9W16Y-2 whole genome shotgun sequence.</title>
        <authorList>
            <person name="Li F."/>
        </authorList>
    </citation>
    <scope>NUCLEOTIDE SEQUENCE [LARGE SCALE GENOMIC DNA]</scope>
    <source>
        <strain evidence="2 3">9W16Y-2</strain>
    </source>
</reference>
<feature type="transmembrane region" description="Helical" evidence="1">
    <location>
        <begin position="116"/>
        <end position="137"/>
    </location>
</feature>
<dbReference type="OrthoDB" id="5244723at2"/>
<feature type="transmembrane region" description="Helical" evidence="1">
    <location>
        <begin position="79"/>
        <end position="104"/>
    </location>
</feature>
<accession>A0A3L8PLA6</accession>
<feature type="transmembrane region" description="Helical" evidence="1">
    <location>
        <begin position="36"/>
        <end position="59"/>
    </location>
</feature>
<dbReference type="RefSeq" id="WP_121794718.1">
    <property type="nucleotide sequence ID" value="NZ_RDBF01000008.1"/>
</dbReference>
<dbReference type="EMBL" id="RDBF01000008">
    <property type="protein sequence ID" value="RLV55378.1"/>
    <property type="molecule type" value="Genomic_DNA"/>
</dbReference>